<dbReference type="PROSITE" id="PS00027">
    <property type="entry name" value="HOMEOBOX_1"/>
    <property type="match status" value="1"/>
</dbReference>
<dbReference type="AlphaFoldDB" id="A0A1J1HLK7"/>
<gene>
    <name evidence="9" type="ORF">CLUMA_CG002230</name>
</gene>
<dbReference type="InterPro" id="IPR009057">
    <property type="entry name" value="Homeodomain-like_sf"/>
</dbReference>
<evidence type="ECO:0000256" key="3">
    <source>
        <dbReference type="ARBA" id="ARBA00023155"/>
    </source>
</evidence>
<accession>A0A1J1HLK7</accession>
<dbReference type="SMART" id="SM00389">
    <property type="entry name" value="HOX"/>
    <property type="match status" value="1"/>
</dbReference>
<dbReference type="Gene3D" id="1.10.10.60">
    <property type="entry name" value="Homeodomain-like"/>
    <property type="match status" value="1"/>
</dbReference>
<dbReference type="SUPFAM" id="SSF46689">
    <property type="entry name" value="Homeodomain-like"/>
    <property type="match status" value="1"/>
</dbReference>
<dbReference type="STRING" id="568069.A0A1J1HLK7"/>
<keyword evidence="4 5" id="KW-0539">Nucleus</keyword>
<keyword evidence="2 5" id="KW-0238">DNA-binding</keyword>
<dbReference type="Proteomes" id="UP000183832">
    <property type="component" value="Unassembled WGS sequence"/>
</dbReference>
<evidence type="ECO:0000313" key="9">
    <source>
        <dbReference type="EMBL" id="CRK88426.1"/>
    </source>
</evidence>
<comment type="subcellular location">
    <subcellularLocation>
        <location evidence="1 5 6">Nucleus</location>
    </subcellularLocation>
</comment>
<evidence type="ECO:0000256" key="1">
    <source>
        <dbReference type="ARBA" id="ARBA00004123"/>
    </source>
</evidence>
<dbReference type="GO" id="GO:0005634">
    <property type="term" value="C:nucleus"/>
    <property type="evidence" value="ECO:0007669"/>
    <property type="project" value="UniProtKB-SubCell"/>
</dbReference>
<dbReference type="InterPro" id="IPR017970">
    <property type="entry name" value="Homeobox_CS"/>
</dbReference>
<name>A0A1J1HLK7_9DIPT</name>
<dbReference type="PROSITE" id="PS50071">
    <property type="entry name" value="HOMEOBOX_2"/>
    <property type="match status" value="1"/>
</dbReference>
<organism evidence="9 10">
    <name type="scientific">Clunio marinus</name>
    <dbReference type="NCBI Taxonomy" id="568069"/>
    <lineage>
        <taxon>Eukaryota</taxon>
        <taxon>Metazoa</taxon>
        <taxon>Ecdysozoa</taxon>
        <taxon>Arthropoda</taxon>
        <taxon>Hexapoda</taxon>
        <taxon>Insecta</taxon>
        <taxon>Pterygota</taxon>
        <taxon>Neoptera</taxon>
        <taxon>Endopterygota</taxon>
        <taxon>Diptera</taxon>
        <taxon>Nematocera</taxon>
        <taxon>Chironomoidea</taxon>
        <taxon>Chironomidae</taxon>
        <taxon>Clunio</taxon>
    </lineage>
</organism>
<dbReference type="InterPro" id="IPR020479">
    <property type="entry name" value="HD_metazoa"/>
</dbReference>
<evidence type="ECO:0000256" key="6">
    <source>
        <dbReference type="RuleBase" id="RU000682"/>
    </source>
</evidence>
<evidence type="ECO:0000259" key="8">
    <source>
        <dbReference type="PROSITE" id="PS50071"/>
    </source>
</evidence>
<dbReference type="PANTHER" id="PTHR24340:SF82">
    <property type="entry name" value="HOMEOBOX PROTEIN VND"/>
    <property type="match status" value="1"/>
</dbReference>
<feature type="region of interest" description="Disordered" evidence="7">
    <location>
        <begin position="303"/>
        <end position="326"/>
    </location>
</feature>
<reference evidence="9 10" key="1">
    <citation type="submission" date="2015-04" db="EMBL/GenBank/DDBJ databases">
        <authorList>
            <person name="Syromyatnikov M.Y."/>
            <person name="Popov V.N."/>
        </authorList>
    </citation>
    <scope>NUCLEOTIDE SEQUENCE [LARGE SCALE GENOMIC DNA]</scope>
</reference>
<evidence type="ECO:0000313" key="10">
    <source>
        <dbReference type="Proteomes" id="UP000183832"/>
    </source>
</evidence>
<feature type="compositionally biased region" description="Polar residues" evidence="7">
    <location>
        <begin position="317"/>
        <end position="326"/>
    </location>
</feature>
<dbReference type="GO" id="GO:0000981">
    <property type="term" value="F:DNA-binding transcription factor activity, RNA polymerase II-specific"/>
    <property type="evidence" value="ECO:0007669"/>
    <property type="project" value="InterPro"/>
</dbReference>
<dbReference type="Pfam" id="PF00046">
    <property type="entry name" value="Homeodomain"/>
    <property type="match status" value="1"/>
</dbReference>
<keyword evidence="10" id="KW-1185">Reference proteome</keyword>
<dbReference type="EMBL" id="CVRI01000008">
    <property type="protein sequence ID" value="CRK88426.1"/>
    <property type="molecule type" value="Genomic_DNA"/>
</dbReference>
<dbReference type="GO" id="GO:0030154">
    <property type="term" value="P:cell differentiation"/>
    <property type="evidence" value="ECO:0007669"/>
    <property type="project" value="TreeGrafter"/>
</dbReference>
<dbReference type="CDD" id="cd00086">
    <property type="entry name" value="homeodomain"/>
    <property type="match status" value="1"/>
</dbReference>
<dbReference type="PRINTS" id="PR00024">
    <property type="entry name" value="HOMEOBOX"/>
</dbReference>
<evidence type="ECO:0000256" key="5">
    <source>
        <dbReference type="PROSITE-ProRule" id="PRU00108"/>
    </source>
</evidence>
<feature type="domain" description="Homeobox" evidence="8">
    <location>
        <begin position="235"/>
        <end position="295"/>
    </location>
</feature>
<feature type="compositionally biased region" description="Low complexity" evidence="7">
    <location>
        <begin position="222"/>
        <end position="231"/>
    </location>
</feature>
<evidence type="ECO:0000256" key="7">
    <source>
        <dbReference type="SAM" id="MobiDB-lite"/>
    </source>
</evidence>
<dbReference type="PANTHER" id="PTHR24340">
    <property type="entry name" value="HOMEOBOX PROTEIN NKX"/>
    <property type="match status" value="1"/>
</dbReference>
<proteinExistence type="predicted"/>
<dbReference type="InterPro" id="IPR001356">
    <property type="entry name" value="HD"/>
</dbReference>
<protein>
    <submittedName>
        <fullName evidence="9">CLUMA_CG002230, isoform A</fullName>
    </submittedName>
</protein>
<dbReference type="GO" id="GO:0000978">
    <property type="term" value="F:RNA polymerase II cis-regulatory region sequence-specific DNA binding"/>
    <property type="evidence" value="ECO:0007669"/>
    <property type="project" value="TreeGrafter"/>
</dbReference>
<feature type="DNA-binding region" description="Homeobox" evidence="5">
    <location>
        <begin position="237"/>
        <end position="296"/>
    </location>
</feature>
<sequence>MMINNSSQVGYYDMDNNMVIGDNSSEVDVLNTTPFSVRDILNIVDQNNEENSYQVMNGNDQFSQKFYGNNVPQFGNNLQQYKSFRGSTNDQMGFYDYSFNNNYLLFQNPPSTYNGYEYSQGNPPNYHDFNSLPSYNHFSSNSSPIFGSNYRHSNMTTLPENDKFSQQMKIESSQNMKTDSMEKFSIVHNTSEHVQELNQMCQIKDTKEFEKSLPKDSNHIVTSSSSSIGKSGKTKTKRKPRILFSQSQVVELERRFKLQKYLSAPERETLAGSLSLTPTQIKIWFQNRRYKSKRLQIECGMQGSSSSLKAKDPMKGTSKSNYSSAPSNVNIATLQSSIQPPSYSTYNNIFW</sequence>
<evidence type="ECO:0000256" key="2">
    <source>
        <dbReference type="ARBA" id="ARBA00023125"/>
    </source>
</evidence>
<keyword evidence="3 5" id="KW-0371">Homeobox</keyword>
<dbReference type="OrthoDB" id="6159439at2759"/>
<feature type="region of interest" description="Disordered" evidence="7">
    <location>
        <begin position="212"/>
        <end position="238"/>
    </location>
</feature>
<evidence type="ECO:0000256" key="4">
    <source>
        <dbReference type="ARBA" id="ARBA00023242"/>
    </source>
</evidence>
<dbReference type="InterPro" id="IPR050394">
    <property type="entry name" value="Homeobox_NK-like"/>
</dbReference>